<protein>
    <submittedName>
        <fullName evidence="2">Uncharacterized protein</fullName>
    </submittedName>
</protein>
<dbReference type="RefSeq" id="WP_341403552.1">
    <property type="nucleotide sequence ID" value="NZ_JBBUKT010000002.1"/>
</dbReference>
<evidence type="ECO:0000313" key="3">
    <source>
        <dbReference type="Proteomes" id="UP001371305"/>
    </source>
</evidence>
<reference evidence="2 3" key="1">
    <citation type="submission" date="2024-04" db="EMBL/GenBank/DDBJ databases">
        <title>Luteolibacter sp. isolated from soil.</title>
        <authorList>
            <person name="An J."/>
        </authorList>
    </citation>
    <scope>NUCLEOTIDE SEQUENCE [LARGE SCALE GENOMIC DNA]</scope>
    <source>
        <strain evidence="2 3">Y139</strain>
    </source>
</reference>
<feature type="chain" id="PRO_5047338974" evidence="1">
    <location>
        <begin position="19"/>
        <end position="352"/>
    </location>
</feature>
<name>A0ABU9AQY7_9BACT</name>
<accession>A0ABU9AQY7</accession>
<feature type="signal peptide" evidence="1">
    <location>
        <begin position="1"/>
        <end position="18"/>
    </location>
</feature>
<sequence>MNKLILSLLLVAAPFVHAQSTSSSYTNFIRQKQLPSGVVWDMPVAVNGESQSALAINPGGAQFELWTVNNAVSPVKSYLLESRYVASYVPMATVAIRSEDPYDIVPRTRADRPFYVDVTVQGLLSGASDPDASKKVNFLRHVQSYGTAGTGVGLDRTQATLLSQNYIQQNGLTTTTFAITSIPGADRTKVRGEERYSIFSLADNRTDSSSGLTYTAPAAQLGSQYIQIWPVADGAFAGITANQLIRYKMPTVTVTLNDLYPNSTTYVQAYKGAAQLGKTGTIVPGSSLVVNDTVPKSQILSLADYDATFKDDGQWTMELLTKTPFGIDRLAYVTFTLDRTLQMNASVTTITD</sequence>
<proteinExistence type="predicted"/>
<comment type="caution">
    <text evidence="2">The sequence shown here is derived from an EMBL/GenBank/DDBJ whole genome shotgun (WGS) entry which is preliminary data.</text>
</comment>
<gene>
    <name evidence="2" type="ORF">WKV53_06520</name>
</gene>
<dbReference type="Proteomes" id="UP001371305">
    <property type="component" value="Unassembled WGS sequence"/>
</dbReference>
<keyword evidence="3" id="KW-1185">Reference proteome</keyword>
<evidence type="ECO:0000313" key="2">
    <source>
        <dbReference type="EMBL" id="MEK7950139.1"/>
    </source>
</evidence>
<organism evidence="2 3">
    <name type="scientific">Luteolibacter soli</name>
    <dbReference type="NCBI Taxonomy" id="3135280"/>
    <lineage>
        <taxon>Bacteria</taxon>
        <taxon>Pseudomonadati</taxon>
        <taxon>Verrucomicrobiota</taxon>
        <taxon>Verrucomicrobiia</taxon>
        <taxon>Verrucomicrobiales</taxon>
        <taxon>Verrucomicrobiaceae</taxon>
        <taxon>Luteolibacter</taxon>
    </lineage>
</organism>
<keyword evidence="1" id="KW-0732">Signal</keyword>
<dbReference type="EMBL" id="JBBUKT010000002">
    <property type="protein sequence ID" value="MEK7950139.1"/>
    <property type="molecule type" value="Genomic_DNA"/>
</dbReference>
<evidence type="ECO:0000256" key="1">
    <source>
        <dbReference type="SAM" id="SignalP"/>
    </source>
</evidence>